<dbReference type="PANTHER" id="PTHR11846">
    <property type="entry name" value="ADENYLOSUCCINATE SYNTHETASE"/>
    <property type="match status" value="1"/>
</dbReference>
<feature type="binding site" description="in other chain" evidence="7">
    <location>
        <position position="228"/>
    </location>
    <ligand>
        <name>IMP</name>
        <dbReference type="ChEBI" id="CHEBI:58053"/>
        <note>ligand shared between dimeric partners</note>
    </ligand>
</feature>
<evidence type="ECO:0000313" key="9">
    <source>
        <dbReference type="Proteomes" id="UP001589858"/>
    </source>
</evidence>
<evidence type="ECO:0000313" key="8">
    <source>
        <dbReference type="EMBL" id="MFC0684189.1"/>
    </source>
</evidence>
<dbReference type="InterPro" id="IPR027417">
    <property type="entry name" value="P-loop_NTPase"/>
</dbReference>
<keyword evidence="9" id="KW-1185">Reference proteome</keyword>
<dbReference type="Gene3D" id="3.40.440.10">
    <property type="entry name" value="Adenylosuccinate Synthetase, subunit A, domain 1"/>
    <property type="match status" value="1"/>
</dbReference>
<keyword evidence="5 7" id="KW-0460">Magnesium</keyword>
<dbReference type="Proteomes" id="UP001589858">
    <property type="component" value="Unassembled WGS sequence"/>
</dbReference>
<dbReference type="GO" id="GO:0004019">
    <property type="term" value="F:adenylosuccinate synthase activity"/>
    <property type="evidence" value="ECO:0007669"/>
    <property type="project" value="UniProtKB-EC"/>
</dbReference>
<dbReference type="InterPro" id="IPR042109">
    <property type="entry name" value="Adenylosuccinate_synth_dom1"/>
</dbReference>
<evidence type="ECO:0000256" key="3">
    <source>
        <dbReference type="ARBA" id="ARBA00022741"/>
    </source>
</evidence>
<feature type="binding site" evidence="7">
    <location>
        <position position="13"/>
    </location>
    <ligand>
        <name>Mg(2+)</name>
        <dbReference type="ChEBI" id="CHEBI:18420"/>
    </ligand>
</feature>
<protein>
    <recommendedName>
        <fullName evidence="7">Adenylosuccinate synthetase</fullName>
        <shortName evidence="7">AMPSase</shortName>
        <shortName evidence="7">AdSS</shortName>
        <ecNumber evidence="7">6.3.4.4</ecNumber>
    </recommendedName>
    <alternativeName>
        <fullName evidence="7">IMP--aspartate ligase</fullName>
    </alternativeName>
</protein>
<gene>
    <name evidence="7" type="primary">purA</name>
    <name evidence="8" type="ORF">ACFFF8_06250</name>
</gene>
<comment type="caution">
    <text evidence="8">The sequence shown here is derived from an EMBL/GenBank/DDBJ whole genome shotgun (WGS) entry which is preliminary data.</text>
</comment>
<feature type="binding site" evidence="7">
    <location>
        <begin position="43"/>
        <end position="45"/>
    </location>
    <ligand>
        <name>GTP</name>
        <dbReference type="ChEBI" id="CHEBI:37565"/>
    </ligand>
</feature>
<organism evidence="8 9">
    <name type="scientific">Novosphingobium clariflavum</name>
    <dbReference type="NCBI Taxonomy" id="2029884"/>
    <lineage>
        <taxon>Bacteria</taxon>
        <taxon>Pseudomonadati</taxon>
        <taxon>Pseudomonadota</taxon>
        <taxon>Alphaproteobacteria</taxon>
        <taxon>Sphingomonadales</taxon>
        <taxon>Sphingomonadaceae</taxon>
        <taxon>Novosphingobium</taxon>
    </lineage>
</organism>
<comment type="function">
    <text evidence="7">Plays an important role in the de novo pathway of purine nucleotide biosynthesis. Catalyzes the first committed step in the biosynthesis of AMP from IMP.</text>
</comment>
<dbReference type="Gene3D" id="1.10.300.10">
    <property type="entry name" value="Adenylosuccinate Synthetase, subunit A, domain 2"/>
    <property type="match status" value="1"/>
</dbReference>
<evidence type="ECO:0000256" key="7">
    <source>
        <dbReference type="HAMAP-Rule" id="MF_00011"/>
    </source>
</evidence>
<name>A0ABV6S5S0_9SPHN</name>
<feature type="binding site" evidence="7">
    <location>
        <begin position="12"/>
        <end position="18"/>
    </location>
    <ligand>
        <name>GTP</name>
        <dbReference type="ChEBI" id="CHEBI:37565"/>
    </ligand>
</feature>
<comment type="similarity">
    <text evidence="7">Belongs to the adenylosuccinate synthetase family.</text>
</comment>
<comment type="subcellular location">
    <subcellularLocation>
        <location evidence="7">Cytoplasm</location>
    </subcellularLocation>
</comment>
<dbReference type="PANTHER" id="PTHR11846:SF0">
    <property type="entry name" value="ADENYLOSUCCINATE SYNTHETASE"/>
    <property type="match status" value="1"/>
</dbReference>
<feature type="binding site" description="in other chain" evidence="7">
    <location>
        <begin position="13"/>
        <end position="16"/>
    </location>
    <ligand>
        <name>IMP</name>
        <dbReference type="ChEBI" id="CHEBI:58053"/>
        <note>ligand shared between dimeric partners</note>
    </ligand>
</feature>
<feature type="active site" description="Proton donor" evidence="7">
    <location>
        <position position="44"/>
    </location>
</feature>
<reference evidence="8 9" key="1">
    <citation type="submission" date="2024-09" db="EMBL/GenBank/DDBJ databases">
        <authorList>
            <person name="Sun Q."/>
            <person name="Mori K."/>
        </authorList>
    </citation>
    <scope>NUCLEOTIDE SEQUENCE [LARGE SCALE GENOMIC DNA]</scope>
    <source>
        <strain evidence="8 9">CICC 11035S</strain>
    </source>
</reference>
<proteinExistence type="inferred from homology"/>
<keyword evidence="2 7" id="KW-0479">Metal-binding</keyword>
<comment type="pathway">
    <text evidence="7">Purine metabolism; AMP biosynthesis via de novo pathway; AMP from IMP: step 1/2.</text>
</comment>
<feature type="active site" description="Proton acceptor" evidence="7">
    <location>
        <position position="13"/>
    </location>
</feature>
<dbReference type="InterPro" id="IPR001114">
    <property type="entry name" value="Adenylosuccinate_synthetase"/>
</dbReference>
<comment type="subunit">
    <text evidence="7">Homodimer.</text>
</comment>
<evidence type="ECO:0000256" key="5">
    <source>
        <dbReference type="ARBA" id="ARBA00022842"/>
    </source>
</evidence>
<evidence type="ECO:0000256" key="2">
    <source>
        <dbReference type="ARBA" id="ARBA00022723"/>
    </source>
</evidence>
<dbReference type="SUPFAM" id="SSF52540">
    <property type="entry name" value="P-loop containing nucleoside triphosphate hydrolases"/>
    <property type="match status" value="1"/>
</dbReference>
<comment type="caution">
    <text evidence="7">Lacks conserved residue(s) required for the propagation of feature annotation.</text>
</comment>
<comment type="cofactor">
    <cofactor evidence="7">
        <name>Mg(2+)</name>
        <dbReference type="ChEBI" id="CHEBI:18420"/>
    </cofactor>
    <text evidence="7">Binds 1 Mg(2+) ion per subunit.</text>
</comment>
<evidence type="ECO:0000256" key="6">
    <source>
        <dbReference type="ARBA" id="ARBA00023134"/>
    </source>
</evidence>
<sequence>MRAQAVIGASYGDEGKGRTVDWLAASLGPEVVVVRSNGGAQAGHTVETGGQRHVFHHIGSAALRGAATHLSRFMVSHPILLAEECAALGAMGLAPRITADPRGWVTTPWDMMVNQAAELARGKGRHGSCGLGFGETVGRCEQTAFALTVADLWSADLRGKLHAIRSAWLGARAAELGLDPHDGPLEHASADGVLERFLDQCAAFRSRVELSGDAALGRQGPVIFEAAQGLLLDQGAEGFPFVTRSSTGLANIAAIAGEAGISALEVTYATRCYLTRHGRGPMEDERAIDGWFVVEDATNHANPWQETLRFGLLCPERLGERIAADLGLGRGLGGELAITASLALTCLDQARGGCLAWLERGAVVTGDADALAAKLVEAAGLPLAVQFASPNNDFTTQYR</sequence>
<keyword evidence="3 7" id="KW-0547">Nucleotide-binding</keyword>
<evidence type="ECO:0000256" key="4">
    <source>
        <dbReference type="ARBA" id="ARBA00022755"/>
    </source>
</evidence>
<keyword evidence="6 7" id="KW-0342">GTP-binding</keyword>
<keyword evidence="4 7" id="KW-0658">Purine biosynthesis</keyword>
<comment type="catalytic activity">
    <reaction evidence="7">
        <text>IMP + L-aspartate + GTP = N(6)-(1,2-dicarboxyethyl)-AMP + GDP + phosphate + 2 H(+)</text>
        <dbReference type="Rhea" id="RHEA:15753"/>
        <dbReference type="ChEBI" id="CHEBI:15378"/>
        <dbReference type="ChEBI" id="CHEBI:29991"/>
        <dbReference type="ChEBI" id="CHEBI:37565"/>
        <dbReference type="ChEBI" id="CHEBI:43474"/>
        <dbReference type="ChEBI" id="CHEBI:57567"/>
        <dbReference type="ChEBI" id="CHEBI:58053"/>
        <dbReference type="ChEBI" id="CHEBI:58189"/>
        <dbReference type="EC" id="6.3.4.4"/>
    </reaction>
</comment>
<dbReference type="EMBL" id="JBHLTM010000026">
    <property type="protein sequence ID" value="MFC0684189.1"/>
    <property type="molecule type" value="Genomic_DNA"/>
</dbReference>
<dbReference type="Pfam" id="PF00709">
    <property type="entry name" value="Adenylsucc_synt"/>
    <property type="match status" value="1"/>
</dbReference>
<feature type="binding site" evidence="7">
    <location>
        <position position="43"/>
    </location>
    <ligand>
        <name>Mg(2+)</name>
        <dbReference type="ChEBI" id="CHEBI:18420"/>
    </ligand>
</feature>
<dbReference type="SMART" id="SM00788">
    <property type="entry name" value="Adenylsucc_synt"/>
    <property type="match status" value="1"/>
</dbReference>
<dbReference type="RefSeq" id="WP_267218203.1">
    <property type="nucleotide sequence ID" value="NZ_JAPCWC010000001.1"/>
</dbReference>
<dbReference type="InterPro" id="IPR042110">
    <property type="entry name" value="Adenylosuccinate_synth_dom2"/>
</dbReference>
<keyword evidence="7" id="KW-0963">Cytoplasm</keyword>
<keyword evidence="1 7" id="KW-0436">Ligase</keyword>
<evidence type="ECO:0000256" key="1">
    <source>
        <dbReference type="ARBA" id="ARBA00022598"/>
    </source>
</evidence>
<feature type="binding site" description="in other chain" evidence="7">
    <location>
        <position position="243"/>
    </location>
    <ligand>
        <name>IMP</name>
        <dbReference type="ChEBI" id="CHEBI:58053"/>
        <note>ligand shared between dimeric partners</note>
    </ligand>
</feature>
<accession>A0ABV6S5S0</accession>
<dbReference type="EC" id="6.3.4.4" evidence="7"/>
<dbReference type="HAMAP" id="MF_00011">
    <property type="entry name" value="Adenylosucc_synth"/>
    <property type="match status" value="1"/>
</dbReference>